<dbReference type="OrthoDB" id="2064236at2"/>
<protein>
    <submittedName>
        <fullName evidence="1">Uncharacterized protein</fullName>
    </submittedName>
</protein>
<gene>
    <name evidence="1" type="ORF">EDX97_07800</name>
</gene>
<keyword evidence="2" id="KW-1185">Reference proteome</keyword>
<dbReference type="Proteomes" id="UP000276568">
    <property type="component" value="Unassembled WGS sequence"/>
</dbReference>
<organism evidence="1 2">
    <name type="scientific">Absicoccus porci</name>
    <dbReference type="NCBI Taxonomy" id="2486576"/>
    <lineage>
        <taxon>Bacteria</taxon>
        <taxon>Bacillati</taxon>
        <taxon>Bacillota</taxon>
        <taxon>Erysipelotrichia</taxon>
        <taxon>Erysipelotrichales</taxon>
        <taxon>Erysipelotrichaceae</taxon>
        <taxon>Absicoccus</taxon>
    </lineage>
</organism>
<dbReference type="AlphaFoldDB" id="A0A3N0I102"/>
<name>A0A3N0I102_9FIRM</name>
<evidence type="ECO:0000313" key="1">
    <source>
        <dbReference type="EMBL" id="RNM30674.1"/>
    </source>
</evidence>
<dbReference type="RefSeq" id="WP_128520581.1">
    <property type="nucleotide sequence ID" value="NZ_RJQC01000002.1"/>
</dbReference>
<comment type="caution">
    <text evidence="1">The sequence shown here is derived from an EMBL/GenBank/DDBJ whole genome shotgun (WGS) entry which is preliminary data.</text>
</comment>
<reference evidence="1 2" key="1">
    <citation type="submission" date="2018-11" db="EMBL/GenBank/DDBJ databases">
        <title>Clostridium sp. nov., a member of the family Erysipelotrichaceae isolated from pig faeces.</title>
        <authorList>
            <person name="Chang Y.-H."/>
        </authorList>
    </citation>
    <scope>NUCLEOTIDE SEQUENCE [LARGE SCALE GENOMIC DNA]</scope>
    <source>
        <strain evidence="1 2">YH-panp20</strain>
    </source>
</reference>
<accession>A0A3N0I102</accession>
<evidence type="ECO:0000313" key="2">
    <source>
        <dbReference type="Proteomes" id="UP000276568"/>
    </source>
</evidence>
<proteinExistence type="predicted"/>
<sequence length="71" mass="8241">MYEEDKQLICTLLLPVLRRTRNLHDLEELEYKRKGDDEIVIATFNNGYQKHVNVSLDSGTAMIVDVINHIV</sequence>
<dbReference type="EMBL" id="RJQC01000002">
    <property type="protein sequence ID" value="RNM30674.1"/>
    <property type="molecule type" value="Genomic_DNA"/>
</dbReference>